<keyword evidence="12" id="KW-1278">Translocase</keyword>
<keyword evidence="3" id="KW-1003">Cell membrane</keyword>
<evidence type="ECO:0000256" key="14">
    <source>
        <dbReference type="ARBA" id="ARBA00023065"/>
    </source>
</evidence>
<dbReference type="InterPro" id="IPR001757">
    <property type="entry name" value="P_typ_ATPase"/>
</dbReference>
<dbReference type="InterPro" id="IPR044492">
    <property type="entry name" value="P_typ_ATPase_HD_dom"/>
</dbReference>
<keyword evidence="10" id="KW-0460">Magnesium</keyword>
<evidence type="ECO:0000256" key="6">
    <source>
        <dbReference type="ARBA" id="ARBA00022692"/>
    </source>
</evidence>
<evidence type="ECO:0000313" key="18">
    <source>
        <dbReference type="EMBL" id="MEA0971030.1"/>
    </source>
</evidence>
<feature type="domain" description="P-type ATPase A" evidence="17">
    <location>
        <begin position="110"/>
        <end position="196"/>
    </location>
</feature>
<dbReference type="Proteomes" id="UP001291687">
    <property type="component" value="Unassembled WGS sequence"/>
</dbReference>
<name>A0ABU5ND01_9RICK</name>
<evidence type="ECO:0000256" key="12">
    <source>
        <dbReference type="ARBA" id="ARBA00022967"/>
    </source>
</evidence>
<dbReference type="Gene3D" id="3.40.1110.10">
    <property type="entry name" value="Calcium-transporting ATPase, cytoplasmic domain N"/>
    <property type="match status" value="1"/>
</dbReference>
<reference evidence="18 19" key="1">
    <citation type="submission" date="2023-03" db="EMBL/GenBank/DDBJ databases">
        <title>Host association and intracellularity evolved multiple times independently in the Rickettsiales.</title>
        <authorList>
            <person name="Castelli M."/>
            <person name="Nardi T."/>
            <person name="Gammuto L."/>
            <person name="Bellinzona G."/>
            <person name="Sabaneyeva E."/>
            <person name="Potekhin A."/>
            <person name="Serra V."/>
            <person name="Petroni G."/>
            <person name="Sassera D."/>
        </authorList>
    </citation>
    <scope>NUCLEOTIDE SEQUENCE [LARGE SCALE GENOMIC DNA]</scope>
    <source>
        <strain evidence="18 19">Sr 2-6</strain>
    </source>
</reference>
<accession>A0ABU5ND01</accession>
<evidence type="ECO:0000256" key="1">
    <source>
        <dbReference type="ARBA" id="ARBA00004370"/>
    </source>
</evidence>
<feature type="transmembrane region" description="Helical" evidence="16">
    <location>
        <begin position="241"/>
        <end position="264"/>
    </location>
</feature>
<keyword evidence="4" id="KW-0633">Potassium transport</keyword>
<dbReference type="PANTHER" id="PTHR43743:SF1">
    <property type="entry name" value="POTASSIUM-TRANSPORTING ATPASE ATP-BINDING SUBUNIT"/>
    <property type="match status" value="1"/>
</dbReference>
<dbReference type="SUPFAM" id="SSF56784">
    <property type="entry name" value="HAD-like"/>
    <property type="match status" value="1"/>
</dbReference>
<dbReference type="Pfam" id="PF00702">
    <property type="entry name" value="Hydrolase"/>
    <property type="match status" value="1"/>
</dbReference>
<dbReference type="PRINTS" id="PR00119">
    <property type="entry name" value="CATATPASE"/>
</dbReference>
<keyword evidence="19" id="KW-1185">Reference proteome</keyword>
<dbReference type="InterPro" id="IPR023214">
    <property type="entry name" value="HAD_sf"/>
</dbReference>
<feature type="transmembrane region" description="Helical" evidence="16">
    <location>
        <begin position="564"/>
        <end position="585"/>
    </location>
</feature>
<dbReference type="RefSeq" id="WP_322776930.1">
    <property type="nucleotide sequence ID" value="NZ_JARJFB010000072.1"/>
</dbReference>
<keyword evidence="14" id="KW-0406">Ion transport</keyword>
<evidence type="ECO:0000313" key="19">
    <source>
        <dbReference type="Proteomes" id="UP001291687"/>
    </source>
</evidence>
<feature type="transmembrane region" description="Helical" evidence="16">
    <location>
        <begin position="20"/>
        <end position="41"/>
    </location>
</feature>
<dbReference type="InterPro" id="IPR008250">
    <property type="entry name" value="ATPase_P-typ_transduc_dom_A_sf"/>
</dbReference>
<keyword evidence="6 16" id="KW-0812">Transmembrane</keyword>
<sequence>MNIVSSTFSNSLKKIGLKYWINNPIFGIVSAISACATVLFIDEIINPTGHSLIYFQTTFWLWMTVLFSTFADSYAESKIEHPKNSKGYYEASVLIKKLTNDHDISNFSFVSKEKIKSGNFILLAKGDMVPFDGIIVKGACYVNESDLTGILGFNLKNSDKNNVLAAGSIIESTDQIIMKVSFSKQHSFYARATQLIKDINRQSLPSELALQRIIFGFSVLFLSVIFTVWVIAKYSGFNIPLIYMLDLIVLLLPTTISGLQHAIITFGTSKLQTKGIFIRDNVALDTVVDVNIVLFDKTGTITVGKREMTDFINISEIDNTNFIEFLYLSSFSDITHEGDSIRRFAENDDNYKEIIIDETQYKDLPFSSSEPISGCNYNGIEVRKGSVRSIAHYLNKSIADLPENILLLTKQIATTHGTPLLLTVDKRIIGIIHLRDRFRKGIMKQIEKFHANNIRTILITGDNSITAKYVAQKVGIEELYSEATPEKKLELVRTLQQQGYVVAMCGDGLNDALALAQADIGFTFEEEMYENTMITGNVISKKHDLSNLLELKNICKKMTVKRGLLTVFSLTSDIVKYFVIVPALFTTAFPPLNILNFMKFQSLDSVILASVMFNALIIPALMPFIFRDFHKQKSRYSLWKGIFLYGVGGIISPFIFIKLIEILIYNLGLV</sequence>
<dbReference type="InterPro" id="IPR006391">
    <property type="entry name" value="P-type_ATPase_bsu_IA"/>
</dbReference>
<dbReference type="InterPro" id="IPR059000">
    <property type="entry name" value="ATPase_P-type_domA"/>
</dbReference>
<dbReference type="InterPro" id="IPR023299">
    <property type="entry name" value="ATPase_P-typ_cyto_dom_N"/>
</dbReference>
<dbReference type="Pfam" id="PF00122">
    <property type="entry name" value="E1-E2_ATPase"/>
    <property type="match status" value="1"/>
</dbReference>
<keyword evidence="5" id="KW-0597">Phosphoprotein</keyword>
<dbReference type="SUPFAM" id="SSF81653">
    <property type="entry name" value="Calcium ATPase, transduction domain A"/>
    <property type="match status" value="1"/>
</dbReference>
<dbReference type="PROSITE" id="PS00154">
    <property type="entry name" value="ATPASE_E1_E2"/>
    <property type="match status" value="1"/>
</dbReference>
<keyword evidence="11" id="KW-0630">Potassium</keyword>
<dbReference type="NCBIfam" id="TIGR01494">
    <property type="entry name" value="ATPase_P-type"/>
    <property type="match status" value="2"/>
</dbReference>
<comment type="caution">
    <text evidence="18">The sequence shown here is derived from an EMBL/GenBank/DDBJ whole genome shotgun (WGS) entry which is preliminary data.</text>
</comment>
<evidence type="ECO:0000256" key="7">
    <source>
        <dbReference type="ARBA" id="ARBA00022723"/>
    </source>
</evidence>
<keyword evidence="8" id="KW-0547">Nucleotide-binding</keyword>
<evidence type="ECO:0000256" key="16">
    <source>
        <dbReference type="SAM" id="Phobius"/>
    </source>
</evidence>
<keyword evidence="2" id="KW-0813">Transport</keyword>
<organism evidence="18 19">
    <name type="scientific">Candidatus Megaera venefica</name>
    <dbReference type="NCBI Taxonomy" id="2055910"/>
    <lineage>
        <taxon>Bacteria</taxon>
        <taxon>Pseudomonadati</taxon>
        <taxon>Pseudomonadota</taxon>
        <taxon>Alphaproteobacteria</taxon>
        <taxon>Rickettsiales</taxon>
        <taxon>Rickettsiaceae</taxon>
        <taxon>Candidatus Megaera</taxon>
    </lineage>
</organism>
<feature type="transmembrane region" description="Helical" evidence="16">
    <location>
        <begin position="213"/>
        <end position="235"/>
    </location>
</feature>
<keyword evidence="13 16" id="KW-1133">Transmembrane helix</keyword>
<evidence type="ECO:0000256" key="10">
    <source>
        <dbReference type="ARBA" id="ARBA00022842"/>
    </source>
</evidence>
<evidence type="ECO:0000256" key="11">
    <source>
        <dbReference type="ARBA" id="ARBA00022958"/>
    </source>
</evidence>
<evidence type="ECO:0000256" key="4">
    <source>
        <dbReference type="ARBA" id="ARBA00022538"/>
    </source>
</evidence>
<dbReference type="InterPro" id="IPR018303">
    <property type="entry name" value="ATPase_P-typ_P_site"/>
</dbReference>
<keyword evidence="15 16" id="KW-0472">Membrane</keyword>
<evidence type="ECO:0000256" key="8">
    <source>
        <dbReference type="ARBA" id="ARBA00022741"/>
    </source>
</evidence>
<dbReference type="Gene3D" id="3.40.50.1000">
    <property type="entry name" value="HAD superfamily/HAD-like"/>
    <property type="match status" value="1"/>
</dbReference>
<dbReference type="EMBL" id="JARJFB010000072">
    <property type="protein sequence ID" value="MEA0971030.1"/>
    <property type="molecule type" value="Genomic_DNA"/>
</dbReference>
<evidence type="ECO:0000256" key="9">
    <source>
        <dbReference type="ARBA" id="ARBA00022840"/>
    </source>
</evidence>
<protein>
    <submittedName>
        <fullName evidence="18">Potassium-transporting ATPase B chain</fullName>
    </submittedName>
</protein>
<feature type="transmembrane region" description="Helical" evidence="16">
    <location>
        <begin position="53"/>
        <end position="75"/>
    </location>
</feature>
<evidence type="ECO:0000256" key="5">
    <source>
        <dbReference type="ARBA" id="ARBA00022553"/>
    </source>
</evidence>
<evidence type="ECO:0000259" key="17">
    <source>
        <dbReference type="Pfam" id="PF00122"/>
    </source>
</evidence>
<dbReference type="SFLD" id="SFLDG00002">
    <property type="entry name" value="C1.7:_P-type_atpase_like"/>
    <property type="match status" value="1"/>
</dbReference>
<evidence type="ECO:0000256" key="2">
    <source>
        <dbReference type="ARBA" id="ARBA00022448"/>
    </source>
</evidence>
<feature type="transmembrane region" description="Helical" evidence="16">
    <location>
        <begin position="605"/>
        <end position="626"/>
    </location>
</feature>
<evidence type="ECO:0000256" key="13">
    <source>
        <dbReference type="ARBA" id="ARBA00022989"/>
    </source>
</evidence>
<keyword evidence="9" id="KW-0067">ATP-binding</keyword>
<feature type="transmembrane region" description="Helical" evidence="16">
    <location>
        <begin position="638"/>
        <end position="665"/>
    </location>
</feature>
<keyword evidence="7" id="KW-0479">Metal-binding</keyword>
<proteinExistence type="predicted"/>
<dbReference type="Gene3D" id="2.70.150.10">
    <property type="entry name" value="Calcium-transporting ATPase, cytoplasmic transduction domain A"/>
    <property type="match status" value="1"/>
</dbReference>
<comment type="subcellular location">
    <subcellularLocation>
        <location evidence="1">Membrane</location>
    </subcellularLocation>
</comment>
<gene>
    <name evidence="18" type="ORF">Megvenef_01001</name>
</gene>
<dbReference type="SFLD" id="SFLDS00003">
    <property type="entry name" value="Haloacid_Dehalogenase"/>
    <property type="match status" value="1"/>
</dbReference>
<evidence type="ECO:0000256" key="3">
    <source>
        <dbReference type="ARBA" id="ARBA00022475"/>
    </source>
</evidence>
<dbReference type="SFLD" id="SFLDF00027">
    <property type="entry name" value="p-type_atpase"/>
    <property type="match status" value="1"/>
</dbReference>
<evidence type="ECO:0000256" key="15">
    <source>
        <dbReference type="ARBA" id="ARBA00023136"/>
    </source>
</evidence>
<dbReference type="InterPro" id="IPR036412">
    <property type="entry name" value="HAD-like_sf"/>
</dbReference>
<dbReference type="PANTHER" id="PTHR43743">
    <property type="entry name" value="POTASSIUM-TRANSPORTING ATPASE ATP-BINDING SUBUNIT"/>
    <property type="match status" value="1"/>
</dbReference>